<feature type="region of interest" description="Disordered" evidence="1">
    <location>
        <begin position="184"/>
        <end position="224"/>
    </location>
</feature>
<sequence>MRPFVVSRRTQGGRQNNPRPRHLRPHSVPGQHLNVDCQQEELPAAVRRQRPGQVPHPGGGALLQQQERQDVPHPGRFHVLEQGRPGGVRLLDQGALQVPGRQELRLRRGRDPAGHAAQDRQQDRQAREPRQGQDRHQARQVSHHPRLGLHRPGARQPPSGQAPPGDNLHHQELRVPGRLHVGLQHHHHHQQDVLRHGPERRREELVPGRLRRPRHRRQDPAADGHRLVGRGLRADGLARRVHGRGQRGDPQLHQPGHQGLGVRTPSLHLSETISPGPRSAGKMHQDGEKTYSNTLPPKYGFVSFGLNYHFQDDNIFFSFF</sequence>
<dbReference type="EMBL" id="JAPTSV010000003">
    <property type="protein sequence ID" value="KAJ1529934.1"/>
    <property type="molecule type" value="Genomic_DNA"/>
</dbReference>
<feature type="compositionally biased region" description="Polar residues" evidence="1">
    <location>
        <begin position="8"/>
        <end position="18"/>
    </location>
</feature>
<evidence type="ECO:0000313" key="3">
    <source>
        <dbReference type="Proteomes" id="UP001075354"/>
    </source>
</evidence>
<dbReference type="AlphaFoldDB" id="A0AAV7XUQ4"/>
<dbReference type="Proteomes" id="UP001075354">
    <property type="component" value="Chromosome 3"/>
</dbReference>
<feature type="compositionally biased region" description="Basic and acidic residues" evidence="1">
    <location>
        <begin position="190"/>
        <end position="206"/>
    </location>
</feature>
<feature type="region of interest" description="Disordered" evidence="1">
    <location>
        <begin position="92"/>
        <end position="170"/>
    </location>
</feature>
<organism evidence="2 3">
    <name type="scientific">Megalurothrips usitatus</name>
    <name type="common">bean blossom thrips</name>
    <dbReference type="NCBI Taxonomy" id="439358"/>
    <lineage>
        <taxon>Eukaryota</taxon>
        <taxon>Metazoa</taxon>
        <taxon>Ecdysozoa</taxon>
        <taxon>Arthropoda</taxon>
        <taxon>Hexapoda</taxon>
        <taxon>Insecta</taxon>
        <taxon>Pterygota</taxon>
        <taxon>Neoptera</taxon>
        <taxon>Paraneoptera</taxon>
        <taxon>Thysanoptera</taxon>
        <taxon>Terebrantia</taxon>
        <taxon>Thripoidea</taxon>
        <taxon>Thripidae</taxon>
        <taxon>Megalurothrips</taxon>
    </lineage>
</organism>
<evidence type="ECO:0000256" key="1">
    <source>
        <dbReference type="SAM" id="MobiDB-lite"/>
    </source>
</evidence>
<reference evidence="2" key="1">
    <citation type="submission" date="2022-12" db="EMBL/GenBank/DDBJ databases">
        <title>Chromosome-level genome assembly of the bean flower thrips Megalurothrips usitatus.</title>
        <authorList>
            <person name="Ma L."/>
            <person name="Liu Q."/>
            <person name="Li H."/>
            <person name="Cai W."/>
        </authorList>
    </citation>
    <scope>NUCLEOTIDE SEQUENCE</scope>
    <source>
        <strain evidence="2">Cailab_2022a</strain>
    </source>
</reference>
<proteinExistence type="predicted"/>
<keyword evidence="3" id="KW-1185">Reference proteome</keyword>
<gene>
    <name evidence="2" type="ORF">ONE63_006662</name>
</gene>
<accession>A0AAV7XUQ4</accession>
<feature type="compositionally biased region" description="Basic and acidic residues" evidence="1">
    <location>
        <begin position="102"/>
        <end position="137"/>
    </location>
</feature>
<evidence type="ECO:0000313" key="2">
    <source>
        <dbReference type="EMBL" id="KAJ1529934.1"/>
    </source>
</evidence>
<protein>
    <submittedName>
        <fullName evidence="2">Uncharacterized protein</fullName>
    </submittedName>
</protein>
<feature type="region of interest" description="Disordered" evidence="1">
    <location>
        <begin position="1"/>
        <end position="31"/>
    </location>
</feature>
<feature type="compositionally biased region" description="Basic residues" evidence="1">
    <location>
        <begin position="141"/>
        <end position="153"/>
    </location>
</feature>
<name>A0AAV7XUQ4_9NEOP</name>
<feature type="region of interest" description="Disordered" evidence="1">
    <location>
        <begin position="241"/>
        <end position="291"/>
    </location>
</feature>
<comment type="caution">
    <text evidence="2">The sequence shown here is derived from an EMBL/GenBank/DDBJ whole genome shotgun (WGS) entry which is preliminary data.</text>
</comment>